<evidence type="ECO:0000256" key="5">
    <source>
        <dbReference type="SAM" id="Phobius"/>
    </source>
</evidence>
<reference evidence="6 7" key="1">
    <citation type="journal article" date="2019" name="Nat. Plants">
        <title>Genome sequencing of Musa balbisiana reveals subgenome evolution and function divergence in polyploid bananas.</title>
        <authorList>
            <person name="Yao X."/>
        </authorList>
    </citation>
    <scope>NUCLEOTIDE SEQUENCE [LARGE SCALE GENOMIC DNA]</scope>
    <source>
        <strain evidence="7">cv. DH-PKW</strain>
        <tissue evidence="6">Leaves</tissue>
    </source>
</reference>
<organism evidence="6 7">
    <name type="scientific">Musa balbisiana</name>
    <name type="common">Banana</name>
    <dbReference type="NCBI Taxonomy" id="52838"/>
    <lineage>
        <taxon>Eukaryota</taxon>
        <taxon>Viridiplantae</taxon>
        <taxon>Streptophyta</taxon>
        <taxon>Embryophyta</taxon>
        <taxon>Tracheophyta</taxon>
        <taxon>Spermatophyta</taxon>
        <taxon>Magnoliopsida</taxon>
        <taxon>Liliopsida</taxon>
        <taxon>Zingiberales</taxon>
        <taxon>Musaceae</taxon>
        <taxon>Musa</taxon>
    </lineage>
</organism>
<dbReference type="FunFam" id="3.40.50.2000:FF:000020">
    <property type="entry name" value="Glycosyltransferase"/>
    <property type="match status" value="1"/>
</dbReference>
<keyword evidence="3" id="KW-0328">Glycosyltransferase</keyword>
<evidence type="ECO:0000256" key="3">
    <source>
        <dbReference type="RuleBase" id="RU003718"/>
    </source>
</evidence>
<dbReference type="CDD" id="cd03784">
    <property type="entry name" value="GT1_Gtf-like"/>
    <property type="match status" value="1"/>
</dbReference>
<dbReference type="GO" id="GO:0035251">
    <property type="term" value="F:UDP-glucosyltransferase activity"/>
    <property type="evidence" value="ECO:0007669"/>
    <property type="project" value="InterPro"/>
</dbReference>
<sequence length="534" mass="58464">MSLRTRVREREDMFAAEERKPGGVVLYPSPGMGHLVSMVELGKLFVLHGIAVTVVTVDPPYNTGSTAAFIARASAANPSITFHRLPPVALPPNPSPHQEALAFDLLRLSNANLLAFLRHAAPRAIVVDMFCRFAFDVAAELCIPCYALFTSGASVLAIFIYVPTLHSATVKSFRELGSAPLLVPGIPPLPADHMPLPMLDREDEAYKGFLHVCSRLPDAHGIIVNTFDALEPRALEAIAAGRCVTDGRATPPIYSIGPLITSDGREKANRAECFEWLDVQPRQSVVFLCFGSLGLFTAAQLKEIAAGLERSGQRFLWVVRSPPSNDPAKRYERPPEPDLDALLPEGFLERTRERGLVVKSWAPQVEVLSHDSVGGFVTHCGWNSVLEAIVAEVPMVGWPLYAEQKMNKVFLTEEMRLAVAMDAYEGELVSAEEVEAKVPMVGWPLYAEQKMNKVFLTEEMRLAVAMDGYEGELVSAEEVEAKVRWLMESEAGRQLRERTAAMKERAVEALKEGGSSHSALAKLVGQLKGDVRGG</sequence>
<proteinExistence type="inferred from homology"/>
<comment type="similarity">
    <text evidence="1 3">Belongs to the UDP-glycosyltransferase family.</text>
</comment>
<keyword evidence="7" id="KW-1185">Reference proteome</keyword>
<dbReference type="InterPro" id="IPR050481">
    <property type="entry name" value="UDP-glycosyltransf_plant"/>
</dbReference>
<protein>
    <recommendedName>
        <fullName evidence="4">Glycosyltransferase</fullName>
        <ecNumber evidence="4">2.4.1.-</ecNumber>
    </recommendedName>
</protein>
<feature type="transmembrane region" description="Helical" evidence="5">
    <location>
        <begin position="141"/>
        <end position="162"/>
    </location>
</feature>
<dbReference type="STRING" id="52838.A0A4S8JMT7"/>
<dbReference type="EMBL" id="PYDT01000004">
    <property type="protein sequence ID" value="THU63538.1"/>
    <property type="molecule type" value="Genomic_DNA"/>
</dbReference>
<dbReference type="Proteomes" id="UP000317650">
    <property type="component" value="Chromosome 1"/>
</dbReference>
<dbReference type="Gene3D" id="3.40.50.2000">
    <property type="entry name" value="Glycogen Phosphorylase B"/>
    <property type="match status" value="4"/>
</dbReference>
<keyword evidence="2 3" id="KW-0808">Transferase</keyword>
<keyword evidence="5" id="KW-1133">Transmembrane helix</keyword>
<comment type="caution">
    <text evidence="6">The sequence shown here is derived from an EMBL/GenBank/DDBJ whole genome shotgun (WGS) entry which is preliminary data.</text>
</comment>
<keyword evidence="5" id="KW-0472">Membrane</keyword>
<keyword evidence="5" id="KW-0812">Transmembrane</keyword>
<dbReference type="FunFam" id="3.40.50.2000:FF:000095">
    <property type="entry name" value="Glycosyltransferase"/>
    <property type="match status" value="1"/>
</dbReference>
<gene>
    <name evidence="6" type="ORF">C4D60_Mb01t16840</name>
</gene>
<dbReference type="PROSITE" id="PS00375">
    <property type="entry name" value="UDPGT"/>
    <property type="match status" value="1"/>
</dbReference>
<evidence type="ECO:0000313" key="7">
    <source>
        <dbReference type="Proteomes" id="UP000317650"/>
    </source>
</evidence>
<evidence type="ECO:0000313" key="6">
    <source>
        <dbReference type="EMBL" id="THU63538.1"/>
    </source>
</evidence>
<name>A0A4S8JMT7_MUSBA</name>
<dbReference type="Pfam" id="PF00201">
    <property type="entry name" value="UDPGT"/>
    <property type="match status" value="1"/>
</dbReference>
<dbReference type="PANTHER" id="PTHR48048:SF89">
    <property type="entry name" value="GLYCOSYLTRANSFERASE"/>
    <property type="match status" value="1"/>
</dbReference>
<dbReference type="AlphaFoldDB" id="A0A4S8JMT7"/>
<dbReference type="PANTHER" id="PTHR48048">
    <property type="entry name" value="GLYCOSYLTRANSFERASE"/>
    <property type="match status" value="1"/>
</dbReference>
<accession>A0A4S8JMT7</accession>
<dbReference type="InterPro" id="IPR002213">
    <property type="entry name" value="UDP_glucos_trans"/>
</dbReference>
<evidence type="ECO:0000256" key="2">
    <source>
        <dbReference type="ARBA" id="ARBA00022679"/>
    </source>
</evidence>
<evidence type="ECO:0000256" key="4">
    <source>
        <dbReference type="RuleBase" id="RU362057"/>
    </source>
</evidence>
<evidence type="ECO:0000256" key="1">
    <source>
        <dbReference type="ARBA" id="ARBA00009995"/>
    </source>
</evidence>
<dbReference type="InterPro" id="IPR035595">
    <property type="entry name" value="UDP_glycos_trans_CS"/>
</dbReference>
<dbReference type="SUPFAM" id="SSF53756">
    <property type="entry name" value="UDP-Glycosyltransferase/glycogen phosphorylase"/>
    <property type="match status" value="2"/>
</dbReference>
<dbReference type="EC" id="2.4.1.-" evidence="4"/>